<keyword evidence="6" id="KW-0282">Flagellum</keyword>
<sequence length="676" mass="74885">MSLYKITLSFLFLVSTGNYVVGQQILWANKVLGYSSESRPDQYGNANRSKQILGEPNKLPAFGKSPCAWSPADPDGRSEEWIKVGFEKSVALKQVAIGENFNPGSIARVYAYDEDGKEYLIWKNNPAPVNVAGRMLNIFPEQKDIKANAVKIVLQPDKVPGFNQVDAIAISDQTKPVEAVINLATGASASKLVKENLGSAVNTAGLELNPVISPDGKTLYFTREGHPENIGGDLKTQDIWYSTLGNKNQWGKAVNMGPPLNNKENNAVISISSDGKTLYLVNQYRVNTPMAYGLSESLFSTNTWTFPKDINVANPYNLQEGMEVSVSPKSNVMILATERRDTEGDKDLYVSFLQKDNNWSEPLNMGNVLNSADYDGSPFISHDNQTLYFSSSGHSGYGQSDFFMSKRLDDTWTKWSKPVNLGPIINSPKWDLYISIPTSGETAYFSSIDKSLGSYDIFKLALPKELKPDPMVVVTGNVTIAGTNSPVHSDLVADIKKNNTVFTTATFDPETGDYRILLPAKEVYRLTASEKGYFPATEEIDLLTDSVFTTIKKNLVLQPMKAGQQIRLTNTIFQQSSAEVNATSYPELDRIVAAMNEYPAMEILLEGHTDNQGDVQKNVKLSEDRVQQVKKYLLSKGIAARRIQTKAWGPAKPIASNQTEQTRQKNRRVEFTILKI</sequence>
<name>A0A4R5DXY4_9BACT</name>
<dbReference type="Proteomes" id="UP000294850">
    <property type="component" value="Unassembled WGS sequence"/>
</dbReference>
<organism evidence="6 7">
    <name type="scientific">Dyadobacter psychrotolerans</name>
    <dbReference type="NCBI Taxonomy" id="2541721"/>
    <lineage>
        <taxon>Bacteria</taxon>
        <taxon>Pseudomonadati</taxon>
        <taxon>Bacteroidota</taxon>
        <taxon>Cytophagia</taxon>
        <taxon>Cytophagales</taxon>
        <taxon>Spirosomataceae</taxon>
        <taxon>Dyadobacter</taxon>
    </lineage>
</organism>
<dbReference type="CDD" id="cd07185">
    <property type="entry name" value="OmpA_C-like"/>
    <property type="match status" value="1"/>
</dbReference>
<protein>
    <submittedName>
        <fullName evidence="6">Flagellar motor protein MotB</fullName>
    </submittedName>
</protein>
<dbReference type="PRINTS" id="PR01021">
    <property type="entry name" value="OMPADOMAIN"/>
</dbReference>
<dbReference type="InterPro" id="IPR036737">
    <property type="entry name" value="OmpA-like_sf"/>
</dbReference>
<evidence type="ECO:0000313" key="6">
    <source>
        <dbReference type="EMBL" id="TDE16205.1"/>
    </source>
</evidence>
<dbReference type="InterPro" id="IPR011659">
    <property type="entry name" value="WD40"/>
</dbReference>
<gene>
    <name evidence="6" type="ORF">E0F88_08100</name>
</gene>
<keyword evidence="6" id="KW-0969">Cilium</keyword>
<proteinExistence type="predicted"/>
<dbReference type="InterPro" id="IPR006665">
    <property type="entry name" value="OmpA-like"/>
</dbReference>
<evidence type="ECO:0000256" key="4">
    <source>
        <dbReference type="PROSITE-ProRule" id="PRU00473"/>
    </source>
</evidence>
<keyword evidence="6" id="KW-0966">Cell projection</keyword>
<feature type="domain" description="OmpA-like" evidence="5">
    <location>
        <begin position="560"/>
        <end position="676"/>
    </location>
</feature>
<dbReference type="Pfam" id="PF07676">
    <property type="entry name" value="PD40"/>
    <property type="match status" value="2"/>
</dbReference>
<keyword evidence="3" id="KW-0998">Cell outer membrane</keyword>
<dbReference type="PANTHER" id="PTHR30329:SF21">
    <property type="entry name" value="LIPOPROTEIN YIAD-RELATED"/>
    <property type="match status" value="1"/>
</dbReference>
<dbReference type="PANTHER" id="PTHR30329">
    <property type="entry name" value="STATOR ELEMENT OF FLAGELLAR MOTOR COMPLEX"/>
    <property type="match status" value="1"/>
</dbReference>
<evidence type="ECO:0000259" key="5">
    <source>
        <dbReference type="PROSITE" id="PS51123"/>
    </source>
</evidence>
<dbReference type="EMBL" id="SMFL01000003">
    <property type="protein sequence ID" value="TDE16205.1"/>
    <property type="molecule type" value="Genomic_DNA"/>
</dbReference>
<dbReference type="RefSeq" id="WP_131957738.1">
    <property type="nucleotide sequence ID" value="NZ_SMFL01000003.1"/>
</dbReference>
<reference evidence="6 7" key="1">
    <citation type="submission" date="2019-03" db="EMBL/GenBank/DDBJ databases">
        <title>Dyadobacter AR-3-6 sp. nov., isolated from arctic soil.</title>
        <authorList>
            <person name="Chaudhary D.K."/>
        </authorList>
    </citation>
    <scope>NUCLEOTIDE SEQUENCE [LARGE SCALE GENOMIC DNA]</scope>
    <source>
        <strain evidence="6 7">AR-3-6</strain>
    </source>
</reference>
<dbReference type="InterPro" id="IPR050330">
    <property type="entry name" value="Bact_OuterMem_StrucFunc"/>
</dbReference>
<dbReference type="CDD" id="cd15482">
    <property type="entry name" value="Sialidase_non-viral"/>
    <property type="match status" value="1"/>
</dbReference>
<dbReference type="SUPFAM" id="SSF103088">
    <property type="entry name" value="OmpA-like"/>
    <property type="match status" value="1"/>
</dbReference>
<dbReference type="Gene3D" id="3.30.1330.60">
    <property type="entry name" value="OmpA-like domain"/>
    <property type="match status" value="1"/>
</dbReference>
<dbReference type="InterPro" id="IPR006664">
    <property type="entry name" value="OMP_bac"/>
</dbReference>
<keyword evidence="7" id="KW-1185">Reference proteome</keyword>
<dbReference type="Gene3D" id="2.60.40.1120">
    <property type="entry name" value="Carboxypeptidase-like, regulatory domain"/>
    <property type="match status" value="1"/>
</dbReference>
<dbReference type="OrthoDB" id="1490539at2"/>
<dbReference type="SUPFAM" id="SSF82171">
    <property type="entry name" value="DPP6 N-terminal domain-like"/>
    <property type="match status" value="1"/>
</dbReference>
<keyword evidence="2 4" id="KW-0472">Membrane</keyword>
<evidence type="ECO:0000256" key="2">
    <source>
        <dbReference type="ARBA" id="ARBA00023136"/>
    </source>
</evidence>
<evidence type="ECO:0000256" key="1">
    <source>
        <dbReference type="ARBA" id="ARBA00004442"/>
    </source>
</evidence>
<evidence type="ECO:0000256" key="3">
    <source>
        <dbReference type="ARBA" id="ARBA00023237"/>
    </source>
</evidence>
<dbReference type="GO" id="GO:0009279">
    <property type="term" value="C:cell outer membrane"/>
    <property type="evidence" value="ECO:0007669"/>
    <property type="project" value="UniProtKB-SubCell"/>
</dbReference>
<dbReference type="AlphaFoldDB" id="A0A4R5DXY4"/>
<comment type="caution">
    <text evidence="6">The sequence shown here is derived from an EMBL/GenBank/DDBJ whole genome shotgun (WGS) entry which is preliminary data.</text>
</comment>
<comment type="subcellular location">
    <subcellularLocation>
        <location evidence="1">Cell outer membrane</location>
    </subcellularLocation>
</comment>
<accession>A0A4R5DXY4</accession>
<dbReference type="Pfam" id="PF00691">
    <property type="entry name" value="OmpA"/>
    <property type="match status" value="1"/>
</dbReference>
<evidence type="ECO:0000313" key="7">
    <source>
        <dbReference type="Proteomes" id="UP000294850"/>
    </source>
</evidence>
<dbReference type="PROSITE" id="PS51123">
    <property type="entry name" value="OMPA_2"/>
    <property type="match status" value="1"/>
</dbReference>